<evidence type="ECO:0000259" key="1">
    <source>
        <dbReference type="Pfam" id="PF04149"/>
    </source>
</evidence>
<dbReference type="RefSeq" id="WP_078654071.1">
    <property type="nucleotide sequence ID" value="NZ_JBEZVI010000015.1"/>
</dbReference>
<dbReference type="EMBL" id="JBEZVI010000015">
    <property type="protein sequence ID" value="MEU3712222.1"/>
    <property type="molecule type" value="Genomic_DNA"/>
</dbReference>
<accession>A0ABV2Z2J5</accession>
<evidence type="ECO:0000313" key="3">
    <source>
        <dbReference type="Proteomes" id="UP001550853"/>
    </source>
</evidence>
<dbReference type="Pfam" id="PF04149">
    <property type="entry name" value="DUF397"/>
    <property type="match status" value="1"/>
</dbReference>
<keyword evidence="3" id="KW-1185">Reference proteome</keyword>
<reference evidence="2 3" key="1">
    <citation type="submission" date="2024-06" db="EMBL/GenBank/DDBJ databases">
        <title>The Natural Products Discovery Center: Release of the First 8490 Sequenced Strains for Exploring Actinobacteria Biosynthetic Diversity.</title>
        <authorList>
            <person name="Kalkreuter E."/>
            <person name="Kautsar S.A."/>
            <person name="Yang D."/>
            <person name="Bader C.D."/>
            <person name="Teijaro C.N."/>
            <person name="Fluegel L."/>
            <person name="Davis C.M."/>
            <person name="Simpson J.R."/>
            <person name="Lauterbach L."/>
            <person name="Steele A.D."/>
            <person name="Gui C."/>
            <person name="Meng S."/>
            <person name="Li G."/>
            <person name="Viehrig K."/>
            <person name="Ye F."/>
            <person name="Su P."/>
            <person name="Kiefer A.F."/>
            <person name="Nichols A."/>
            <person name="Cepeda A.J."/>
            <person name="Yan W."/>
            <person name="Fan B."/>
            <person name="Jiang Y."/>
            <person name="Adhikari A."/>
            <person name="Zheng C.-J."/>
            <person name="Schuster L."/>
            <person name="Cowan T.M."/>
            <person name="Smanski M.J."/>
            <person name="Chevrette M.G."/>
            <person name="De Carvalho L.P.S."/>
            <person name="Shen B."/>
        </authorList>
    </citation>
    <scope>NUCLEOTIDE SEQUENCE [LARGE SCALE GENOMIC DNA]</scope>
    <source>
        <strain evidence="2 3">NPDC033039</strain>
    </source>
</reference>
<gene>
    <name evidence="2" type="ORF">AB0E61_19285</name>
</gene>
<evidence type="ECO:0000313" key="2">
    <source>
        <dbReference type="EMBL" id="MEU3712222.1"/>
    </source>
</evidence>
<protein>
    <submittedName>
        <fullName evidence="2">DUF397 domain-containing protein</fullName>
    </submittedName>
</protein>
<organism evidence="2 3">
    <name type="scientific">Streptomyces catenulae</name>
    <dbReference type="NCBI Taxonomy" id="66875"/>
    <lineage>
        <taxon>Bacteria</taxon>
        <taxon>Bacillati</taxon>
        <taxon>Actinomycetota</taxon>
        <taxon>Actinomycetes</taxon>
        <taxon>Kitasatosporales</taxon>
        <taxon>Streptomycetaceae</taxon>
        <taxon>Streptomyces</taxon>
    </lineage>
</organism>
<proteinExistence type="predicted"/>
<name>A0ABV2Z2J5_9ACTN</name>
<dbReference type="Proteomes" id="UP001550853">
    <property type="component" value="Unassembled WGS sequence"/>
</dbReference>
<feature type="domain" description="DUF397" evidence="1">
    <location>
        <begin position="15"/>
        <end position="67"/>
    </location>
</feature>
<sequence length="79" mass="8430">MELGNGVSASKIADARWFKSAASKTENCVEVTGLPSGDVAFRNSRFPSGPALLFTADEMKAFINGVKCAEFDHLVDSSM</sequence>
<comment type="caution">
    <text evidence="2">The sequence shown here is derived from an EMBL/GenBank/DDBJ whole genome shotgun (WGS) entry which is preliminary data.</text>
</comment>
<dbReference type="InterPro" id="IPR007278">
    <property type="entry name" value="DUF397"/>
</dbReference>